<accession>A0A7S9DVG8</accession>
<keyword evidence="3" id="KW-1185">Reference proteome</keyword>
<dbReference type="InterPro" id="IPR036514">
    <property type="entry name" value="SGNH_hydro_sf"/>
</dbReference>
<dbReference type="InterPro" id="IPR013830">
    <property type="entry name" value="SGNH_hydro"/>
</dbReference>
<dbReference type="EMBL" id="CP064795">
    <property type="protein sequence ID" value="QPG04723.1"/>
    <property type="molecule type" value="Genomic_DNA"/>
</dbReference>
<evidence type="ECO:0000313" key="3">
    <source>
        <dbReference type="Proteomes" id="UP000595095"/>
    </source>
</evidence>
<dbReference type="Pfam" id="PF13472">
    <property type="entry name" value="Lipase_GDSL_2"/>
    <property type="match status" value="1"/>
</dbReference>
<reference evidence="2 3" key="1">
    <citation type="submission" date="2020-11" db="EMBL/GenBank/DDBJ databases">
        <title>Complete genome sequence for Salinimonas sp. strain G2-b.</title>
        <authorList>
            <person name="Park S.-J."/>
        </authorList>
    </citation>
    <scope>NUCLEOTIDE SEQUENCE [LARGE SCALE GENOMIC DNA]</scope>
    <source>
        <strain evidence="2 3">G2-b</strain>
    </source>
</reference>
<evidence type="ECO:0000313" key="2">
    <source>
        <dbReference type="EMBL" id="QPG04723.1"/>
    </source>
</evidence>
<gene>
    <name evidence="2" type="ORF">IT774_10915</name>
</gene>
<dbReference type="KEGG" id="smaa:IT774_10915"/>
<organism evidence="2 3">
    <name type="scientific">Salinimonas marina</name>
    <dbReference type="NCBI Taxonomy" id="2785918"/>
    <lineage>
        <taxon>Bacteria</taxon>
        <taxon>Pseudomonadati</taxon>
        <taxon>Pseudomonadota</taxon>
        <taxon>Gammaproteobacteria</taxon>
        <taxon>Alteromonadales</taxon>
        <taxon>Alteromonadaceae</taxon>
        <taxon>Alteromonas/Salinimonas group</taxon>
        <taxon>Salinimonas</taxon>
    </lineage>
</organism>
<sequence length="225" mass="24743">MFIQYSPGFRQFFVALLFLPFLLLADQSLASTSQAQTQSKTLLVVGDSLSAGYGLQQHEGWVSLLQNLWADEAHRIDVINAAISGETSDGGLARLPRLLEQHEPSHVLIELGGNDGLQGHPVGKLKTNLNKMIRLSQEAGATVILQDMEIPSNYGSRYTTLFADAFDEVAEKNNVALVPFFLKSVALNKDLMQKDGIHPNKEAQPLIAEYMDNKLKPLILDGATR</sequence>
<dbReference type="CDD" id="cd01822">
    <property type="entry name" value="Lysophospholipase_L1_like"/>
    <property type="match status" value="1"/>
</dbReference>
<dbReference type="Gene3D" id="3.40.50.1110">
    <property type="entry name" value="SGNH hydrolase"/>
    <property type="match status" value="1"/>
</dbReference>
<dbReference type="AlphaFoldDB" id="A0A7S9DVG8"/>
<proteinExistence type="predicted"/>
<dbReference type="GO" id="GO:0006629">
    <property type="term" value="P:lipid metabolic process"/>
    <property type="evidence" value="ECO:0007669"/>
    <property type="project" value="InterPro"/>
</dbReference>
<dbReference type="Proteomes" id="UP000595095">
    <property type="component" value="Chromosome"/>
</dbReference>
<dbReference type="InterPro" id="IPR008265">
    <property type="entry name" value="Lipase_GDSL_AS"/>
</dbReference>
<dbReference type="SUPFAM" id="SSF52266">
    <property type="entry name" value="SGNH hydrolase"/>
    <property type="match status" value="1"/>
</dbReference>
<dbReference type="RefSeq" id="WP_195809816.1">
    <property type="nucleotide sequence ID" value="NZ_CP064795.1"/>
</dbReference>
<dbReference type="PANTHER" id="PTHR30383:SF24">
    <property type="entry name" value="THIOESTERASE 1_PROTEASE 1_LYSOPHOSPHOLIPASE L1"/>
    <property type="match status" value="1"/>
</dbReference>
<protein>
    <submittedName>
        <fullName evidence="2">Arylesterase</fullName>
    </submittedName>
</protein>
<dbReference type="GO" id="GO:0004622">
    <property type="term" value="F:phosphatidylcholine lysophospholipase activity"/>
    <property type="evidence" value="ECO:0007669"/>
    <property type="project" value="TreeGrafter"/>
</dbReference>
<name>A0A7S9DVG8_9ALTE</name>
<feature type="domain" description="SGNH hydrolase-type esterase" evidence="1">
    <location>
        <begin position="44"/>
        <end position="202"/>
    </location>
</feature>
<evidence type="ECO:0000259" key="1">
    <source>
        <dbReference type="Pfam" id="PF13472"/>
    </source>
</evidence>
<dbReference type="InterPro" id="IPR051532">
    <property type="entry name" value="Ester_Hydrolysis_Enzymes"/>
</dbReference>
<dbReference type="PANTHER" id="PTHR30383">
    <property type="entry name" value="THIOESTERASE 1/PROTEASE 1/LYSOPHOSPHOLIPASE L1"/>
    <property type="match status" value="1"/>
</dbReference>
<dbReference type="PROSITE" id="PS01098">
    <property type="entry name" value="LIPASE_GDSL_SER"/>
    <property type="match status" value="1"/>
</dbReference>